<dbReference type="Proteomes" id="UP000619512">
    <property type="component" value="Unassembled WGS sequence"/>
</dbReference>
<gene>
    <name evidence="2" type="ORF">E1742_20535</name>
    <name evidence="1" type="ORF">GCM10007388_12050</name>
</gene>
<dbReference type="Proteomes" id="UP000294359">
    <property type="component" value="Chromosome"/>
</dbReference>
<evidence type="ECO:0000313" key="4">
    <source>
        <dbReference type="Proteomes" id="UP000619512"/>
    </source>
</evidence>
<evidence type="ECO:0000313" key="1">
    <source>
        <dbReference type="EMBL" id="GGY80952.1"/>
    </source>
</evidence>
<protein>
    <submittedName>
        <fullName evidence="1">Uncharacterized protein</fullName>
    </submittedName>
</protein>
<dbReference type="OrthoDB" id="278697at2"/>
<name>A0A4P7BKR2_9BURK</name>
<sequence length="103" mass="11705">MAADSVWHAWLRYAPANLDAFCERHYGQRIPHVGAHDMGSMDLPMAACLVEARRLEGLPLAGPELPRLFMTDRRLRMPRGFAYRLQDGQPVFSHISAAACQWR</sequence>
<reference evidence="1" key="1">
    <citation type="journal article" date="2014" name="Int. J. Syst. Evol. Microbiol.">
        <title>Complete genome sequence of Corynebacterium casei LMG S-19264T (=DSM 44701T), isolated from a smear-ripened cheese.</title>
        <authorList>
            <consortium name="US DOE Joint Genome Institute (JGI-PGF)"/>
            <person name="Walter F."/>
            <person name="Albersmeier A."/>
            <person name="Kalinowski J."/>
            <person name="Ruckert C."/>
        </authorList>
    </citation>
    <scope>NUCLEOTIDE SEQUENCE</scope>
    <source>
        <strain evidence="1">KCTC 12344</strain>
    </source>
</reference>
<keyword evidence="3" id="KW-1185">Reference proteome</keyword>
<organism evidence="1 4">
    <name type="scientific">Pseudoduganella plicata</name>
    <dbReference type="NCBI Taxonomy" id="321984"/>
    <lineage>
        <taxon>Bacteria</taxon>
        <taxon>Pseudomonadati</taxon>
        <taxon>Pseudomonadota</taxon>
        <taxon>Betaproteobacteria</taxon>
        <taxon>Burkholderiales</taxon>
        <taxon>Oxalobacteraceae</taxon>
        <taxon>Telluria group</taxon>
        <taxon>Pseudoduganella</taxon>
    </lineage>
</organism>
<evidence type="ECO:0000313" key="3">
    <source>
        <dbReference type="Proteomes" id="UP000294359"/>
    </source>
</evidence>
<reference evidence="2 3" key="2">
    <citation type="submission" date="2019-03" db="EMBL/GenBank/DDBJ databases">
        <title>Draft Genome Sequences of Six Type Strains of the Genus Massilia.</title>
        <authorList>
            <person name="Miess H."/>
            <person name="Frediansyhah A."/>
            <person name="Gross H."/>
        </authorList>
    </citation>
    <scope>NUCLEOTIDE SEQUENCE [LARGE SCALE GENOMIC DNA]</scope>
    <source>
        <strain evidence="2 3">DSM 17505</strain>
    </source>
</reference>
<reference evidence="1" key="3">
    <citation type="submission" date="2022-12" db="EMBL/GenBank/DDBJ databases">
        <authorList>
            <person name="Sun Q."/>
            <person name="Kim S."/>
        </authorList>
    </citation>
    <scope>NUCLEOTIDE SEQUENCE</scope>
    <source>
        <strain evidence="1">KCTC 12344</strain>
    </source>
</reference>
<evidence type="ECO:0000313" key="2">
    <source>
        <dbReference type="EMBL" id="QBQ38295.1"/>
    </source>
</evidence>
<dbReference type="EMBL" id="CP038026">
    <property type="protein sequence ID" value="QBQ38295.1"/>
    <property type="molecule type" value="Genomic_DNA"/>
</dbReference>
<proteinExistence type="predicted"/>
<dbReference type="AlphaFoldDB" id="A0A4P7BKR2"/>
<dbReference type="EMBL" id="BMWW01000002">
    <property type="protein sequence ID" value="GGY80952.1"/>
    <property type="molecule type" value="Genomic_DNA"/>
</dbReference>
<dbReference type="RefSeq" id="WP_134386996.1">
    <property type="nucleotide sequence ID" value="NZ_BMWW01000002.1"/>
</dbReference>
<accession>A0A4P7BKR2</accession>